<gene>
    <name evidence="1" type="ORF">Bhyg_06649</name>
</gene>
<name>A0A9Q0N2Z2_9DIPT</name>
<feature type="non-terminal residue" evidence="1">
    <location>
        <position position="1"/>
    </location>
</feature>
<evidence type="ECO:0000313" key="1">
    <source>
        <dbReference type="EMBL" id="KAJ6641709.1"/>
    </source>
</evidence>
<proteinExistence type="predicted"/>
<accession>A0A9Q0N2Z2</accession>
<comment type="caution">
    <text evidence="1">The sequence shown here is derived from an EMBL/GenBank/DDBJ whole genome shotgun (WGS) entry which is preliminary data.</text>
</comment>
<organism evidence="1 2">
    <name type="scientific">Pseudolycoriella hygida</name>
    <dbReference type="NCBI Taxonomy" id="35572"/>
    <lineage>
        <taxon>Eukaryota</taxon>
        <taxon>Metazoa</taxon>
        <taxon>Ecdysozoa</taxon>
        <taxon>Arthropoda</taxon>
        <taxon>Hexapoda</taxon>
        <taxon>Insecta</taxon>
        <taxon>Pterygota</taxon>
        <taxon>Neoptera</taxon>
        <taxon>Endopterygota</taxon>
        <taxon>Diptera</taxon>
        <taxon>Nematocera</taxon>
        <taxon>Sciaroidea</taxon>
        <taxon>Sciaridae</taxon>
        <taxon>Pseudolycoriella</taxon>
    </lineage>
</organism>
<evidence type="ECO:0000313" key="2">
    <source>
        <dbReference type="Proteomes" id="UP001151699"/>
    </source>
</evidence>
<dbReference type="AlphaFoldDB" id="A0A9Q0N2Z2"/>
<dbReference type="Proteomes" id="UP001151699">
    <property type="component" value="Chromosome B"/>
</dbReference>
<keyword evidence="2" id="KW-1185">Reference proteome</keyword>
<dbReference type="EMBL" id="WJQU01000002">
    <property type="protein sequence ID" value="KAJ6641709.1"/>
    <property type="molecule type" value="Genomic_DNA"/>
</dbReference>
<protein>
    <submittedName>
        <fullName evidence="1">Uncharacterized protein</fullName>
    </submittedName>
</protein>
<reference evidence="1" key="1">
    <citation type="submission" date="2022-07" db="EMBL/GenBank/DDBJ databases">
        <authorList>
            <person name="Trinca V."/>
            <person name="Uliana J.V.C."/>
            <person name="Torres T.T."/>
            <person name="Ward R.J."/>
            <person name="Monesi N."/>
        </authorList>
    </citation>
    <scope>NUCLEOTIDE SEQUENCE</scope>
    <source>
        <strain evidence="1">HSMRA1968</strain>
        <tissue evidence="1">Whole embryos</tissue>
    </source>
</reference>
<sequence>NTRNYLSKILKGLHRLQYRLDIYNIREFFHFCGNGCVIEKGKKISFVINYNYLKLVCLDLANTHNLYRKLPQPQKDYQ</sequence>
<feature type="non-terminal residue" evidence="1">
    <location>
        <position position="78"/>
    </location>
</feature>